<reference evidence="1" key="1">
    <citation type="submission" date="2018-05" db="EMBL/GenBank/DDBJ databases">
        <authorList>
            <person name="Lanie J.A."/>
            <person name="Ng W.-L."/>
            <person name="Kazmierczak K.M."/>
            <person name="Andrzejewski T.M."/>
            <person name="Davidsen T.M."/>
            <person name="Wayne K.J."/>
            <person name="Tettelin H."/>
            <person name="Glass J.I."/>
            <person name="Rusch D."/>
            <person name="Podicherti R."/>
            <person name="Tsui H.-C.T."/>
            <person name="Winkler M.E."/>
        </authorList>
    </citation>
    <scope>NUCLEOTIDE SEQUENCE</scope>
</reference>
<name>A0A382EU95_9ZZZZ</name>
<evidence type="ECO:0000313" key="1">
    <source>
        <dbReference type="EMBL" id="SVB54346.1"/>
    </source>
</evidence>
<organism evidence="1">
    <name type="scientific">marine metagenome</name>
    <dbReference type="NCBI Taxonomy" id="408172"/>
    <lineage>
        <taxon>unclassified sequences</taxon>
        <taxon>metagenomes</taxon>
        <taxon>ecological metagenomes</taxon>
    </lineage>
</organism>
<dbReference type="EMBL" id="UINC01046391">
    <property type="protein sequence ID" value="SVB54346.1"/>
    <property type="molecule type" value="Genomic_DNA"/>
</dbReference>
<dbReference type="PANTHER" id="PTHR42827">
    <property type="entry name" value="IRON-SULFUR CLUSTER-BINDING PROTEIN-RELATED"/>
    <property type="match status" value="1"/>
</dbReference>
<feature type="non-terminal residue" evidence="1">
    <location>
        <position position="208"/>
    </location>
</feature>
<proteinExistence type="predicted"/>
<dbReference type="AlphaFoldDB" id="A0A382EU95"/>
<dbReference type="PANTHER" id="PTHR42827:SF1">
    <property type="entry name" value="IRON-SULFUR CLUSTER-BINDING PROTEIN"/>
    <property type="match status" value="1"/>
</dbReference>
<protein>
    <recommendedName>
        <fullName evidence="2">Reductive dehalogenase domain-containing protein</fullName>
    </recommendedName>
</protein>
<evidence type="ECO:0008006" key="2">
    <source>
        <dbReference type="Google" id="ProtNLM"/>
    </source>
</evidence>
<sequence length="208" mass="22274">MGTTQKEEITGEIKALALKVGGDVVGVAPVERWDEFVPEGYRPYDIQPGAKSVVVVGTRGPTMGAWRCPDARLMEVNGYDFGNDRAIHVVANHIESELGYYAMQAPTLPVAGHQPLMSMMLAAVLAGLGTRSFAANIILNPKFGLLYYSAAITTAELVPDEMLEQQVCPHPMCVATYRNIGKTPCMAACPADEGGCLDGSIDKDGKIE</sequence>
<gene>
    <name evidence="1" type="ORF">METZ01_LOCUS207200</name>
</gene>
<accession>A0A382EU95</accession>